<dbReference type="PANTHER" id="PTHR31907">
    <property type="entry name" value="MLP-LIKE PROTEIN 423"/>
    <property type="match status" value="1"/>
</dbReference>
<dbReference type="SMART" id="SM01037">
    <property type="entry name" value="Bet_v_1"/>
    <property type="match status" value="1"/>
</dbReference>
<keyword evidence="2" id="KW-1185">Reference proteome</keyword>
<dbReference type="SUPFAM" id="SSF55961">
    <property type="entry name" value="Bet v1-like"/>
    <property type="match status" value="1"/>
</dbReference>
<sequence>MSLKRKLEGEVEIRESVSDVLHDLCKSRPHRIAHSGASNFIQSCDLHNGVVAKPGSIFSWNFTLDGKPRTAKTEIEEISEEKKLVRQKLIEGDLFEEYKSLVFICHVEPKDPETSILKWILEYEKVHAGVPEPSSLMDAMLGAAKDMDDHHHGVKK</sequence>
<protein>
    <submittedName>
        <fullName evidence="3">MLP-like protein 34</fullName>
    </submittedName>
</protein>
<dbReference type="Proteomes" id="UP000813463">
    <property type="component" value="Chromosome 2"/>
</dbReference>
<dbReference type="GeneID" id="110801276"/>
<dbReference type="AlphaFoldDB" id="A0A9R0K8E1"/>
<dbReference type="InterPro" id="IPR051761">
    <property type="entry name" value="MLP-like_ligand-binding"/>
</dbReference>
<reference evidence="3" key="2">
    <citation type="submission" date="2025-08" db="UniProtKB">
        <authorList>
            <consortium name="RefSeq"/>
        </authorList>
    </citation>
    <scope>IDENTIFICATION</scope>
    <source>
        <tissue evidence="3">Leaf</tissue>
    </source>
</reference>
<proteinExistence type="predicted"/>
<dbReference type="KEGG" id="soe:110801276"/>
<accession>A0A9R0K8E1</accession>
<reference evidence="2" key="1">
    <citation type="journal article" date="2021" name="Nat. Commun.">
        <title>Genomic analyses provide insights into spinach domestication and the genetic basis of agronomic traits.</title>
        <authorList>
            <person name="Cai X."/>
            <person name="Sun X."/>
            <person name="Xu C."/>
            <person name="Sun H."/>
            <person name="Wang X."/>
            <person name="Ge C."/>
            <person name="Zhang Z."/>
            <person name="Wang Q."/>
            <person name="Fei Z."/>
            <person name="Jiao C."/>
            <person name="Wang Q."/>
        </authorList>
    </citation>
    <scope>NUCLEOTIDE SEQUENCE [LARGE SCALE GENOMIC DNA]</scope>
    <source>
        <strain evidence="2">cv. Varoflay</strain>
    </source>
</reference>
<dbReference type="Pfam" id="PF00407">
    <property type="entry name" value="Bet_v_1"/>
    <property type="match status" value="1"/>
</dbReference>
<organism evidence="2 3">
    <name type="scientific">Spinacia oleracea</name>
    <name type="common">Spinach</name>
    <dbReference type="NCBI Taxonomy" id="3562"/>
    <lineage>
        <taxon>Eukaryota</taxon>
        <taxon>Viridiplantae</taxon>
        <taxon>Streptophyta</taxon>
        <taxon>Embryophyta</taxon>
        <taxon>Tracheophyta</taxon>
        <taxon>Spermatophyta</taxon>
        <taxon>Magnoliopsida</taxon>
        <taxon>eudicotyledons</taxon>
        <taxon>Gunneridae</taxon>
        <taxon>Pentapetalae</taxon>
        <taxon>Caryophyllales</taxon>
        <taxon>Chenopodiaceae</taxon>
        <taxon>Chenopodioideae</taxon>
        <taxon>Anserineae</taxon>
        <taxon>Spinacia</taxon>
    </lineage>
</organism>
<dbReference type="InterPro" id="IPR000916">
    <property type="entry name" value="Bet_v_I/MLP"/>
</dbReference>
<name>A0A9R0K8E1_SPIOL</name>
<feature type="domain" description="Bet v I/Major latex protein" evidence="1">
    <location>
        <begin position="2"/>
        <end position="152"/>
    </location>
</feature>
<evidence type="ECO:0000313" key="2">
    <source>
        <dbReference type="Proteomes" id="UP000813463"/>
    </source>
</evidence>
<evidence type="ECO:0000313" key="3">
    <source>
        <dbReference type="RefSeq" id="XP_021862315.2"/>
    </source>
</evidence>
<evidence type="ECO:0000259" key="1">
    <source>
        <dbReference type="SMART" id="SM01037"/>
    </source>
</evidence>
<dbReference type="GO" id="GO:0006952">
    <property type="term" value="P:defense response"/>
    <property type="evidence" value="ECO:0007669"/>
    <property type="project" value="InterPro"/>
</dbReference>
<dbReference type="RefSeq" id="XP_021862315.2">
    <property type="nucleotide sequence ID" value="XM_022006623.2"/>
</dbReference>
<dbReference type="InterPro" id="IPR023393">
    <property type="entry name" value="START-like_dom_sf"/>
</dbReference>
<gene>
    <name evidence="3" type="primary">LOC110801276</name>
</gene>
<dbReference type="Gene3D" id="3.30.530.20">
    <property type="match status" value="1"/>
</dbReference>